<dbReference type="RefSeq" id="WP_185176641.1">
    <property type="nucleotide sequence ID" value="NZ_CP059404.1"/>
</dbReference>
<dbReference type="InterPro" id="IPR036086">
    <property type="entry name" value="ParB/Sulfiredoxin_sf"/>
</dbReference>
<dbReference type="InterPro" id="IPR050336">
    <property type="entry name" value="Chromosome_partition/occlusion"/>
</dbReference>
<evidence type="ECO:0000313" key="3">
    <source>
        <dbReference type="Proteomes" id="UP000515743"/>
    </source>
</evidence>
<dbReference type="GO" id="GO:0005694">
    <property type="term" value="C:chromosome"/>
    <property type="evidence" value="ECO:0007669"/>
    <property type="project" value="TreeGrafter"/>
</dbReference>
<evidence type="ECO:0000259" key="1">
    <source>
        <dbReference type="SMART" id="SM00470"/>
    </source>
</evidence>
<dbReference type="PANTHER" id="PTHR33375:SF1">
    <property type="entry name" value="CHROMOSOME-PARTITIONING PROTEIN PARB-RELATED"/>
    <property type="match status" value="1"/>
</dbReference>
<dbReference type="SUPFAM" id="SSF110849">
    <property type="entry name" value="ParB/Sulfiredoxin"/>
    <property type="match status" value="1"/>
</dbReference>
<dbReference type="InterPro" id="IPR003115">
    <property type="entry name" value="ParB_N"/>
</dbReference>
<dbReference type="Pfam" id="PF02195">
    <property type="entry name" value="ParB_N"/>
    <property type="match status" value="1"/>
</dbReference>
<evidence type="ECO:0000313" key="2">
    <source>
        <dbReference type="EMBL" id="QNE90268.1"/>
    </source>
</evidence>
<proteinExistence type="predicted"/>
<dbReference type="KEGG" id="cik:H0194_04625"/>
<dbReference type="EMBL" id="CP059404">
    <property type="protein sequence ID" value="QNE90268.1"/>
    <property type="molecule type" value="Genomic_DNA"/>
</dbReference>
<sequence length="178" mass="19482">MPQIPISQLKFYPGNARRGDIDLIAESLERLGQYKPIVVCKGDKAPEYAGVILAGNHTTMAAQRLGWDTIDAHIIDVDADTAKRIAIVDNKANDEATYEVEELVNLLTDLPDLAGTGFDRDELDELLEALDTIDEPVPDKPADPKPEGFNLLVECDDATQQARIKSRLLAEGITVSEV</sequence>
<protein>
    <submittedName>
        <fullName evidence="2">ParB N-terminal domain-containing protein</fullName>
    </submittedName>
</protein>
<dbReference type="AlphaFoldDB" id="A0A7G7CRQ2"/>
<reference evidence="2 3" key="1">
    <citation type="submission" date="2020-07" db="EMBL/GenBank/DDBJ databases">
        <title>Complete genome and description of Corynebacterium incognita strain Marseille-Q3630 sp. nov.</title>
        <authorList>
            <person name="Boxberger M."/>
        </authorList>
    </citation>
    <scope>NUCLEOTIDE SEQUENCE [LARGE SCALE GENOMIC DNA]</scope>
    <source>
        <strain evidence="2 3">Marseille-Q3630</strain>
    </source>
</reference>
<dbReference type="GO" id="GO:0007059">
    <property type="term" value="P:chromosome segregation"/>
    <property type="evidence" value="ECO:0007669"/>
    <property type="project" value="TreeGrafter"/>
</dbReference>
<name>A0A7G7CRQ2_9CORY</name>
<dbReference type="Gene3D" id="3.90.1530.10">
    <property type="entry name" value="Conserved hypothetical protein from pyrococcus furiosus pfu- 392566-001, ParB domain"/>
    <property type="match status" value="1"/>
</dbReference>
<dbReference type="Proteomes" id="UP000515743">
    <property type="component" value="Chromosome"/>
</dbReference>
<accession>A0A7G7CRQ2</accession>
<dbReference type="SMART" id="SM00470">
    <property type="entry name" value="ParB"/>
    <property type="match status" value="1"/>
</dbReference>
<gene>
    <name evidence="2" type="ORF">H0194_04625</name>
</gene>
<dbReference type="PANTHER" id="PTHR33375">
    <property type="entry name" value="CHROMOSOME-PARTITIONING PROTEIN PARB-RELATED"/>
    <property type="match status" value="1"/>
</dbReference>
<feature type="domain" description="ParB-like N-terminal" evidence="1">
    <location>
        <begin position="2"/>
        <end position="91"/>
    </location>
</feature>
<keyword evidence="3" id="KW-1185">Reference proteome</keyword>
<organism evidence="2 3">
    <name type="scientific">Corynebacterium incognita</name>
    <dbReference type="NCBI Taxonomy" id="2754725"/>
    <lineage>
        <taxon>Bacteria</taxon>
        <taxon>Bacillati</taxon>
        <taxon>Actinomycetota</taxon>
        <taxon>Actinomycetes</taxon>
        <taxon>Mycobacteriales</taxon>
        <taxon>Corynebacteriaceae</taxon>
        <taxon>Corynebacterium</taxon>
    </lineage>
</organism>